<dbReference type="GO" id="GO:0003677">
    <property type="term" value="F:DNA binding"/>
    <property type="evidence" value="ECO:0007669"/>
    <property type="project" value="InterPro"/>
</dbReference>
<dbReference type="InterPro" id="IPR009061">
    <property type="entry name" value="DNA-bd_dom_put_sf"/>
</dbReference>
<dbReference type="Pfam" id="PF12728">
    <property type="entry name" value="HTH_17"/>
    <property type="match status" value="1"/>
</dbReference>
<dbReference type="Proteomes" id="UP001235874">
    <property type="component" value="Chromosome"/>
</dbReference>
<protein>
    <submittedName>
        <fullName evidence="2">Helix-turn-helix domain-containing protein</fullName>
    </submittedName>
</protein>
<organism evidence="2 3">
    <name type="scientific">Micromonospora profundi</name>
    <dbReference type="NCBI Taxonomy" id="1420889"/>
    <lineage>
        <taxon>Bacteria</taxon>
        <taxon>Bacillati</taxon>
        <taxon>Actinomycetota</taxon>
        <taxon>Actinomycetes</taxon>
        <taxon>Micromonosporales</taxon>
        <taxon>Micromonosporaceae</taxon>
        <taxon>Micromonospora</taxon>
    </lineage>
</organism>
<proteinExistence type="predicted"/>
<dbReference type="EMBL" id="CP130472">
    <property type="protein sequence ID" value="WLS47111.1"/>
    <property type="molecule type" value="Genomic_DNA"/>
</dbReference>
<accession>A0AAJ6L457</accession>
<keyword evidence="3" id="KW-1185">Reference proteome</keyword>
<dbReference type="InterPro" id="IPR041657">
    <property type="entry name" value="HTH_17"/>
</dbReference>
<dbReference type="RefSeq" id="WP_306273191.1">
    <property type="nucleotide sequence ID" value="NZ_CP130472.1"/>
</dbReference>
<dbReference type="InterPro" id="IPR010093">
    <property type="entry name" value="SinI_DNA-bd"/>
</dbReference>
<dbReference type="SUPFAM" id="SSF46955">
    <property type="entry name" value="Putative DNA-binding domain"/>
    <property type="match status" value="1"/>
</dbReference>
<sequence>MVTTGGDLLTTGQAAKLLGSSRQQVVNLCERGDLPFVKVGMHRRIERSQVEAMLRPKPELTRDQLKSLWLHQAVAGNLVTDPDAVLGKARENLDRLLRQHRDTMTEVWLKRWEITIEKGVGAVLKKLTSDDPEAVELRQNSPFAGVLSQSQRKKVLESFTRTGWKRP</sequence>
<dbReference type="KEGG" id="mprn:Q3V37_07670"/>
<feature type="domain" description="Helix-turn-helix" evidence="1">
    <location>
        <begin position="8"/>
        <end position="55"/>
    </location>
</feature>
<evidence type="ECO:0000313" key="2">
    <source>
        <dbReference type="EMBL" id="WLS47111.1"/>
    </source>
</evidence>
<name>A0AAJ6L457_9ACTN</name>
<dbReference type="NCBIfam" id="TIGR01764">
    <property type="entry name" value="excise"/>
    <property type="match status" value="1"/>
</dbReference>
<gene>
    <name evidence="2" type="ORF">Q3V37_07670</name>
</gene>
<evidence type="ECO:0000259" key="1">
    <source>
        <dbReference type="Pfam" id="PF12728"/>
    </source>
</evidence>
<dbReference type="AlphaFoldDB" id="A0AAJ6L457"/>
<evidence type="ECO:0000313" key="3">
    <source>
        <dbReference type="Proteomes" id="UP001235874"/>
    </source>
</evidence>
<reference evidence="2 3" key="1">
    <citation type="submission" date="2023-07" db="EMBL/GenBank/DDBJ databases">
        <title>Micromonospora profundi TRM 95458 converts glycerol to a new osmotic compound.</title>
        <authorList>
            <person name="Lu D."/>
        </authorList>
    </citation>
    <scope>NUCLEOTIDE SEQUENCE [LARGE SCALE GENOMIC DNA]</scope>
    <source>
        <strain evidence="2 3">TRM95458</strain>
    </source>
</reference>